<evidence type="ECO:0000313" key="1">
    <source>
        <dbReference type="EMBL" id="JAH25987.1"/>
    </source>
</evidence>
<organism evidence="1">
    <name type="scientific">Anguilla anguilla</name>
    <name type="common">European freshwater eel</name>
    <name type="synonym">Muraena anguilla</name>
    <dbReference type="NCBI Taxonomy" id="7936"/>
    <lineage>
        <taxon>Eukaryota</taxon>
        <taxon>Metazoa</taxon>
        <taxon>Chordata</taxon>
        <taxon>Craniata</taxon>
        <taxon>Vertebrata</taxon>
        <taxon>Euteleostomi</taxon>
        <taxon>Actinopterygii</taxon>
        <taxon>Neopterygii</taxon>
        <taxon>Teleostei</taxon>
        <taxon>Anguilliformes</taxon>
        <taxon>Anguillidae</taxon>
        <taxon>Anguilla</taxon>
    </lineage>
</organism>
<protein>
    <submittedName>
        <fullName evidence="1">Uncharacterized protein</fullName>
    </submittedName>
</protein>
<dbReference type="EMBL" id="GBXM01082590">
    <property type="protein sequence ID" value="JAH25987.1"/>
    <property type="molecule type" value="Transcribed_RNA"/>
</dbReference>
<sequence length="28" mass="3180">MRGRIDGLRPDGIRLSDWSIKDGTTHII</sequence>
<proteinExistence type="predicted"/>
<name>A0A0E9RB20_ANGAN</name>
<reference evidence="1" key="2">
    <citation type="journal article" date="2015" name="Fish Shellfish Immunol.">
        <title>Early steps in the European eel (Anguilla anguilla)-Vibrio vulnificus interaction in the gills: Role of the RtxA13 toxin.</title>
        <authorList>
            <person name="Callol A."/>
            <person name="Pajuelo D."/>
            <person name="Ebbesson L."/>
            <person name="Teles M."/>
            <person name="MacKenzie S."/>
            <person name="Amaro C."/>
        </authorList>
    </citation>
    <scope>NUCLEOTIDE SEQUENCE</scope>
</reference>
<reference evidence="1" key="1">
    <citation type="submission" date="2014-11" db="EMBL/GenBank/DDBJ databases">
        <authorList>
            <person name="Amaro Gonzalez C."/>
        </authorList>
    </citation>
    <scope>NUCLEOTIDE SEQUENCE</scope>
</reference>
<dbReference type="AlphaFoldDB" id="A0A0E9RB20"/>
<accession>A0A0E9RB20</accession>